<evidence type="ECO:0000256" key="4">
    <source>
        <dbReference type="ARBA" id="ARBA00022989"/>
    </source>
</evidence>
<dbReference type="AlphaFoldDB" id="A0A381PL20"/>
<reference evidence="7" key="1">
    <citation type="submission" date="2018-05" db="EMBL/GenBank/DDBJ databases">
        <authorList>
            <person name="Lanie J.A."/>
            <person name="Ng W.-L."/>
            <person name="Kazmierczak K.M."/>
            <person name="Andrzejewski T.M."/>
            <person name="Davidsen T.M."/>
            <person name="Wayne K.J."/>
            <person name="Tettelin H."/>
            <person name="Glass J.I."/>
            <person name="Rusch D."/>
            <person name="Podicherti R."/>
            <person name="Tsui H.-C.T."/>
            <person name="Winkler M.E."/>
        </authorList>
    </citation>
    <scope>NUCLEOTIDE SEQUENCE</scope>
</reference>
<keyword evidence="3 6" id="KW-0812">Transmembrane</keyword>
<comment type="subcellular location">
    <subcellularLocation>
        <location evidence="1">Cell membrane</location>
        <topology evidence="1">Multi-pass membrane protein</topology>
    </subcellularLocation>
</comment>
<keyword evidence="2" id="KW-1003">Cell membrane</keyword>
<dbReference type="InterPro" id="IPR011743">
    <property type="entry name" value="Caa3_sub_IV"/>
</dbReference>
<gene>
    <name evidence="7" type="ORF">METZ01_LOCUS19992</name>
</gene>
<proteinExistence type="predicted"/>
<dbReference type="EMBL" id="UINC01001004">
    <property type="protein sequence ID" value="SUZ67138.1"/>
    <property type="molecule type" value="Genomic_DNA"/>
</dbReference>
<keyword evidence="5 6" id="KW-0472">Membrane</keyword>
<evidence type="ECO:0000256" key="5">
    <source>
        <dbReference type="ARBA" id="ARBA00023136"/>
    </source>
</evidence>
<dbReference type="InterPro" id="IPR005171">
    <property type="entry name" value="Cyt_c_oxidase_su4_prok"/>
</dbReference>
<evidence type="ECO:0008006" key="8">
    <source>
        <dbReference type="Google" id="ProtNLM"/>
    </source>
</evidence>
<keyword evidence="4 6" id="KW-1133">Transmembrane helix</keyword>
<organism evidence="7">
    <name type="scientific">marine metagenome</name>
    <dbReference type="NCBI Taxonomy" id="408172"/>
    <lineage>
        <taxon>unclassified sequences</taxon>
        <taxon>metagenomes</taxon>
        <taxon>ecological metagenomes</taxon>
    </lineage>
</organism>
<dbReference type="Pfam" id="PF03626">
    <property type="entry name" value="COX4_pro"/>
    <property type="match status" value="1"/>
</dbReference>
<evidence type="ECO:0000313" key="7">
    <source>
        <dbReference type="EMBL" id="SUZ67138.1"/>
    </source>
</evidence>
<evidence type="ECO:0000256" key="3">
    <source>
        <dbReference type="ARBA" id="ARBA00022692"/>
    </source>
</evidence>
<feature type="transmembrane region" description="Helical" evidence="6">
    <location>
        <begin position="12"/>
        <end position="32"/>
    </location>
</feature>
<feature type="transmembrane region" description="Helical" evidence="6">
    <location>
        <begin position="38"/>
        <end position="62"/>
    </location>
</feature>
<evidence type="ECO:0000256" key="1">
    <source>
        <dbReference type="ARBA" id="ARBA00004651"/>
    </source>
</evidence>
<dbReference type="GO" id="GO:0005886">
    <property type="term" value="C:plasma membrane"/>
    <property type="evidence" value="ECO:0007669"/>
    <property type="project" value="UniProtKB-SubCell"/>
</dbReference>
<evidence type="ECO:0000256" key="6">
    <source>
        <dbReference type="SAM" id="Phobius"/>
    </source>
</evidence>
<dbReference type="NCBIfam" id="TIGR02229">
    <property type="entry name" value="caa3_sub_IV"/>
    <property type="match status" value="1"/>
</dbReference>
<evidence type="ECO:0000256" key="2">
    <source>
        <dbReference type="ARBA" id="ARBA00022475"/>
    </source>
</evidence>
<feature type="transmembrane region" description="Helical" evidence="6">
    <location>
        <begin position="69"/>
        <end position="88"/>
    </location>
</feature>
<protein>
    <recommendedName>
        <fullName evidence="8">Cytochrome oxidase subunit IV</fullName>
    </recommendedName>
</protein>
<accession>A0A381PL20</accession>
<name>A0A381PL20_9ZZZZ</name>
<sequence>MSEHHHITPLKIYFKVAGILFFLTAVTVWVSYVDLGFLNIVIALLIAGTKATIVALFFMHLLWDDKKNLTAFVMSLMFLAIFIIITLSDTEFRGAINPEIKDPINKRAAFYDSLPLTDDHGNPIHEDDSHESGDKDDHH</sequence>